<dbReference type="SUPFAM" id="SSF56091">
    <property type="entry name" value="DNA ligase/mRNA capping enzyme, catalytic domain"/>
    <property type="match status" value="1"/>
</dbReference>
<comment type="similarity">
    <text evidence="2">Belongs to the ATP-dependent DNA ligase family.</text>
</comment>
<evidence type="ECO:0000256" key="2">
    <source>
        <dbReference type="ARBA" id="ARBA00007572"/>
    </source>
</evidence>
<protein>
    <recommendedName>
        <fullName evidence="3">DNA ligase</fullName>
    </recommendedName>
</protein>
<dbReference type="EMBL" id="LR797824">
    <property type="protein sequence ID" value="CAB4241646.1"/>
    <property type="molecule type" value="Genomic_DNA"/>
</dbReference>
<dbReference type="PANTHER" id="PTHR47810">
    <property type="entry name" value="DNA LIGASE"/>
    <property type="match status" value="1"/>
</dbReference>
<feature type="domain" description="DNA ligase OB-like" evidence="9">
    <location>
        <begin position="353"/>
        <end position="430"/>
    </location>
</feature>
<evidence type="ECO:0000256" key="7">
    <source>
        <dbReference type="ARBA" id="ARBA00023204"/>
    </source>
</evidence>
<dbReference type="GO" id="GO:0006281">
    <property type="term" value="P:DNA repair"/>
    <property type="evidence" value="ECO:0007669"/>
    <property type="project" value="UniProtKB-KW"/>
</dbReference>
<keyword evidence="7" id="KW-0234">DNA repair</keyword>
<dbReference type="PROSITE" id="PS00697">
    <property type="entry name" value="DNA_LIGASE_A1"/>
    <property type="match status" value="1"/>
</dbReference>
<dbReference type="InterPro" id="IPR012310">
    <property type="entry name" value="DNA_ligase_ATP-dep_cent"/>
</dbReference>
<keyword evidence="4 10" id="KW-0436">Ligase</keyword>
<comment type="cofactor">
    <cofactor evidence="1">
        <name>a divalent metal cation</name>
        <dbReference type="ChEBI" id="CHEBI:60240"/>
    </cofactor>
</comment>
<dbReference type="Gene3D" id="2.40.50.140">
    <property type="entry name" value="Nucleic acid-binding proteins"/>
    <property type="match status" value="1"/>
</dbReference>
<dbReference type="Gene3D" id="3.30.470.30">
    <property type="entry name" value="DNA ligase/mRNA capping enzyme"/>
    <property type="match status" value="1"/>
</dbReference>
<sequence length="438" mass="48599">MSAQTTFVIHALETHPSRLNKEAIIEAEAQAGNDIFFEGLRLALDPMITFGVKKVPKHGGPDGQGLPWVAFRALADDLASRKLTGDNAKKAIELALSCATQSEWNDWYMRILQKDLRAGFGESTVNKVVKKINPAYMIPVFECQLAHDSANHESKVCGKRLIEVKLDGVRVLTIVYPNGQVNQYSRNGKELVNFGHIKEQFEKVSTGLTEPWVFDGEIMSSSFQDLMKQVHRKSDVQANDSVLNLFDCVPLAMFKTGKWKFKQTDRSAHLVNWYNLHSKDLPNVAIVGQELVDLDTAEGKKRYKEINAQAIAGGYEGIMLKDPAAGYECKRSVAWLKLKPFIEVSLEVTNLEEGTGKNVGKLGALVCEGVDDGKTISVNVGSGFSDDLRDSVWGDRTGVVGQIVEVRADAVTQNQDGTYSLRFPRFLRFRGFEAGEKL</sequence>
<reference evidence="10" key="1">
    <citation type="submission" date="2020-05" db="EMBL/GenBank/DDBJ databases">
        <authorList>
            <person name="Chiriac C."/>
            <person name="Salcher M."/>
            <person name="Ghai R."/>
            <person name="Kavagutti S V."/>
        </authorList>
    </citation>
    <scope>NUCLEOTIDE SEQUENCE</scope>
</reference>
<dbReference type="PROSITE" id="PS00333">
    <property type="entry name" value="DNA_LIGASE_A2"/>
    <property type="match status" value="1"/>
</dbReference>
<gene>
    <name evidence="10" type="ORF">UFOVP71_184</name>
</gene>
<proteinExistence type="inferred from homology"/>
<organism evidence="10">
    <name type="scientific">uncultured Caudovirales phage</name>
    <dbReference type="NCBI Taxonomy" id="2100421"/>
    <lineage>
        <taxon>Viruses</taxon>
        <taxon>Duplodnaviria</taxon>
        <taxon>Heunggongvirae</taxon>
        <taxon>Uroviricota</taxon>
        <taxon>Caudoviricetes</taxon>
        <taxon>Peduoviridae</taxon>
        <taxon>Maltschvirus</taxon>
        <taxon>Maltschvirus maltsch</taxon>
    </lineage>
</organism>
<dbReference type="GO" id="GO:0005524">
    <property type="term" value="F:ATP binding"/>
    <property type="evidence" value="ECO:0007669"/>
    <property type="project" value="InterPro"/>
</dbReference>
<dbReference type="CDD" id="cd08041">
    <property type="entry name" value="OBF_kDNA_ligase_like"/>
    <property type="match status" value="1"/>
</dbReference>
<evidence type="ECO:0000313" key="10">
    <source>
        <dbReference type="EMBL" id="CAB4241646.1"/>
    </source>
</evidence>
<accession>A0A6J5T9R8</accession>
<evidence type="ECO:0000256" key="5">
    <source>
        <dbReference type="ARBA" id="ARBA00022705"/>
    </source>
</evidence>
<evidence type="ECO:0000256" key="4">
    <source>
        <dbReference type="ARBA" id="ARBA00022598"/>
    </source>
</evidence>
<dbReference type="Pfam" id="PF14743">
    <property type="entry name" value="DNA_ligase_OB_2"/>
    <property type="match status" value="1"/>
</dbReference>
<dbReference type="Pfam" id="PF01068">
    <property type="entry name" value="DNA_ligase_A_M"/>
    <property type="match status" value="1"/>
</dbReference>
<dbReference type="InterPro" id="IPR016059">
    <property type="entry name" value="DNA_ligase_ATP-dep_CS"/>
</dbReference>
<evidence type="ECO:0000259" key="8">
    <source>
        <dbReference type="Pfam" id="PF01068"/>
    </source>
</evidence>
<name>A0A6J5T9R8_9CAUD</name>
<dbReference type="SUPFAM" id="SSF50249">
    <property type="entry name" value="Nucleic acid-binding proteins"/>
    <property type="match status" value="1"/>
</dbReference>
<evidence type="ECO:0000259" key="9">
    <source>
        <dbReference type="Pfam" id="PF14743"/>
    </source>
</evidence>
<evidence type="ECO:0000256" key="6">
    <source>
        <dbReference type="ARBA" id="ARBA00022763"/>
    </source>
</evidence>
<dbReference type="PANTHER" id="PTHR47810:SF1">
    <property type="entry name" value="DNA LIGASE B"/>
    <property type="match status" value="1"/>
</dbReference>
<dbReference type="InterPro" id="IPR050326">
    <property type="entry name" value="NAD_dep_DNA_ligaseB"/>
</dbReference>
<keyword evidence="5" id="KW-0235">DNA replication</keyword>
<dbReference type="GO" id="GO:0006310">
    <property type="term" value="P:DNA recombination"/>
    <property type="evidence" value="ECO:0007669"/>
    <property type="project" value="InterPro"/>
</dbReference>
<dbReference type="InterPro" id="IPR012340">
    <property type="entry name" value="NA-bd_OB-fold"/>
</dbReference>
<dbReference type="InterPro" id="IPR029319">
    <property type="entry name" value="DNA_ligase_OB"/>
</dbReference>
<dbReference type="GO" id="GO:0003910">
    <property type="term" value="F:DNA ligase (ATP) activity"/>
    <property type="evidence" value="ECO:0007669"/>
    <property type="project" value="InterPro"/>
</dbReference>
<evidence type="ECO:0000256" key="1">
    <source>
        <dbReference type="ARBA" id="ARBA00001968"/>
    </source>
</evidence>
<dbReference type="GO" id="GO:0006260">
    <property type="term" value="P:DNA replication"/>
    <property type="evidence" value="ECO:0007669"/>
    <property type="project" value="UniProtKB-KW"/>
</dbReference>
<keyword evidence="6" id="KW-0227">DNA damage</keyword>
<feature type="domain" description="ATP-dependent DNA ligase family profile" evidence="8">
    <location>
        <begin position="158"/>
        <end position="339"/>
    </location>
</feature>
<evidence type="ECO:0000256" key="3">
    <source>
        <dbReference type="ARBA" id="ARBA00013308"/>
    </source>
</evidence>